<feature type="compositionally biased region" description="Pro residues" evidence="1">
    <location>
        <begin position="85"/>
        <end position="96"/>
    </location>
</feature>
<dbReference type="AlphaFoldDB" id="A0A5B7IM52"/>
<evidence type="ECO:0000313" key="2">
    <source>
        <dbReference type="EMBL" id="MPC86561.1"/>
    </source>
</evidence>
<evidence type="ECO:0000256" key="1">
    <source>
        <dbReference type="SAM" id="MobiDB-lite"/>
    </source>
</evidence>
<dbReference type="Proteomes" id="UP000324222">
    <property type="component" value="Unassembled WGS sequence"/>
</dbReference>
<protein>
    <submittedName>
        <fullName evidence="2">Uncharacterized protein</fullName>
    </submittedName>
</protein>
<gene>
    <name evidence="2" type="ORF">E2C01_081391</name>
</gene>
<organism evidence="2 3">
    <name type="scientific">Portunus trituberculatus</name>
    <name type="common">Swimming crab</name>
    <name type="synonym">Neptunus trituberculatus</name>
    <dbReference type="NCBI Taxonomy" id="210409"/>
    <lineage>
        <taxon>Eukaryota</taxon>
        <taxon>Metazoa</taxon>
        <taxon>Ecdysozoa</taxon>
        <taxon>Arthropoda</taxon>
        <taxon>Crustacea</taxon>
        <taxon>Multicrustacea</taxon>
        <taxon>Malacostraca</taxon>
        <taxon>Eumalacostraca</taxon>
        <taxon>Eucarida</taxon>
        <taxon>Decapoda</taxon>
        <taxon>Pleocyemata</taxon>
        <taxon>Brachyura</taxon>
        <taxon>Eubrachyura</taxon>
        <taxon>Portunoidea</taxon>
        <taxon>Portunidae</taxon>
        <taxon>Portuninae</taxon>
        <taxon>Portunus</taxon>
    </lineage>
</organism>
<keyword evidence="3" id="KW-1185">Reference proteome</keyword>
<name>A0A5B7IM52_PORTR</name>
<comment type="caution">
    <text evidence="2">The sequence shown here is derived from an EMBL/GenBank/DDBJ whole genome shotgun (WGS) entry which is preliminary data.</text>
</comment>
<accession>A0A5B7IM52</accession>
<proteinExistence type="predicted"/>
<reference evidence="2 3" key="1">
    <citation type="submission" date="2019-05" db="EMBL/GenBank/DDBJ databases">
        <title>Another draft genome of Portunus trituberculatus and its Hox gene families provides insights of decapod evolution.</title>
        <authorList>
            <person name="Jeong J.-H."/>
            <person name="Song I."/>
            <person name="Kim S."/>
            <person name="Choi T."/>
            <person name="Kim D."/>
            <person name="Ryu S."/>
            <person name="Kim W."/>
        </authorList>
    </citation>
    <scope>NUCLEOTIDE SEQUENCE [LARGE SCALE GENOMIC DNA]</scope>
    <source>
        <tissue evidence="2">Muscle</tissue>
    </source>
</reference>
<evidence type="ECO:0000313" key="3">
    <source>
        <dbReference type="Proteomes" id="UP000324222"/>
    </source>
</evidence>
<dbReference type="EMBL" id="VSRR010071855">
    <property type="protein sequence ID" value="MPC86561.1"/>
    <property type="molecule type" value="Genomic_DNA"/>
</dbReference>
<sequence>MLRFCRPRFLVRGSDLPGVPRGGHEGRGVKAAGVETSLLLLIVVAEQVHDHTSVLLGGKFPSELWRARGRVAAGSPGPSFGRTSPPTPYAPFLPPVSPAKPRRRVVVLGGP</sequence>
<feature type="region of interest" description="Disordered" evidence="1">
    <location>
        <begin position="71"/>
        <end position="96"/>
    </location>
</feature>